<dbReference type="AlphaFoldDB" id="A4BZH6"/>
<gene>
    <name evidence="2" type="ORF">PI23P_08085</name>
</gene>
<sequence>MYIKFYDLKHTRNLIKTTIKTIEKVKIPYKKRHIHLNLILGLTWLASGILQTVQNENATFYDWYWLLLSGVYFTIYYFQIKKKYITIENGIIKKNWPFGKTMRLSEINQIKHFSGKYILTSNLKNMKIHIDLIDVESLPLLKTELDTLNAEWT</sequence>
<dbReference type="OrthoDB" id="1452529at2"/>
<feature type="transmembrane region" description="Helical" evidence="1">
    <location>
        <begin position="60"/>
        <end position="78"/>
    </location>
</feature>
<keyword evidence="3" id="KW-1185">Reference proteome</keyword>
<dbReference type="HOGENOM" id="CLU_152544_0_0_10"/>
<name>A4BZH6_9FLAO</name>
<protein>
    <recommendedName>
        <fullName evidence="4">DUF304 domain-containing protein</fullName>
    </recommendedName>
</protein>
<comment type="caution">
    <text evidence="2">The sequence shown here is derived from an EMBL/GenBank/DDBJ whole genome shotgun (WGS) entry which is preliminary data.</text>
</comment>
<keyword evidence="1" id="KW-0472">Membrane</keyword>
<dbReference type="Proteomes" id="UP000003053">
    <property type="component" value="Unassembled WGS sequence"/>
</dbReference>
<keyword evidence="1" id="KW-1133">Transmembrane helix</keyword>
<organism evidence="2 3">
    <name type="scientific">Polaribacter irgensii 23-P</name>
    <dbReference type="NCBI Taxonomy" id="313594"/>
    <lineage>
        <taxon>Bacteria</taxon>
        <taxon>Pseudomonadati</taxon>
        <taxon>Bacteroidota</taxon>
        <taxon>Flavobacteriia</taxon>
        <taxon>Flavobacteriales</taxon>
        <taxon>Flavobacteriaceae</taxon>
    </lineage>
</organism>
<reference evidence="2 3" key="1">
    <citation type="submission" date="2006-02" db="EMBL/GenBank/DDBJ databases">
        <authorList>
            <person name="Murray A."/>
            <person name="Staley J."/>
            <person name="Ferriera S."/>
            <person name="Johnson J."/>
            <person name="Kravitz S."/>
            <person name="Halpern A."/>
            <person name="Remington K."/>
            <person name="Beeson K."/>
            <person name="Tran B."/>
            <person name="Rogers Y.-H."/>
            <person name="Friedman R."/>
            <person name="Venter J.C."/>
        </authorList>
    </citation>
    <scope>NUCLEOTIDE SEQUENCE [LARGE SCALE GENOMIC DNA]</scope>
    <source>
        <strain evidence="2 3">23-P</strain>
    </source>
</reference>
<dbReference type="eggNOG" id="ENOG5030MZ5">
    <property type="taxonomic scope" value="Bacteria"/>
</dbReference>
<accession>A4BZH6</accession>
<evidence type="ECO:0000256" key="1">
    <source>
        <dbReference type="SAM" id="Phobius"/>
    </source>
</evidence>
<dbReference type="STRING" id="313594.PI23P_08085"/>
<feature type="transmembrane region" description="Helical" evidence="1">
    <location>
        <begin position="34"/>
        <end position="54"/>
    </location>
</feature>
<keyword evidence="1" id="KW-0812">Transmembrane</keyword>
<proteinExistence type="predicted"/>
<evidence type="ECO:0000313" key="2">
    <source>
        <dbReference type="EMBL" id="EAR12569.1"/>
    </source>
</evidence>
<evidence type="ECO:0000313" key="3">
    <source>
        <dbReference type="Proteomes" id="UP000003053"/>
    </source>
</evidence>
<dbReference type="EMBL" id="AAOG01000002">
    <property type="protein sequence ID" value="EAR12569.1"/>
    <property type="molecule type" value="Genomic_DNA"/>
</dbReference>
<evidence type="ECO:0008006" key="4">
    <source>
        <dbReference type="Google" id="ProtNLM"/>
    </source>
</evidence>